<dbReference type="AlphaFoldDB" id="A0A2I0WU21"/>
<dbReference type="EMBL" id="KZ502442">
    <property type="protein sequence ID" value="PKU79147.1"/>
    <property type="molecule type" value="Genomic_DNA"/>
</dbReference>
<feature type="region of interest" description="Disordered" evidence="1">
    <location>
        <begin position="68"/>
        <end position="104"/>
    </location>
</feature>
<keyword evidence="3" id="KW-1185">Reference proteome</keyword>
<dbReference type="Proteomes" id="UP000233837">
    <property type="component" value="Unassembled WGS sequence"/>
</dbReference>
<evidence type="ECO:0000313" key="2">
    <source>
        <dbReference type="EMBL" id="PKU79147.1"/>
    </source>
</evidence>
<gene>
    <name evidence="2" type="ORF">MA16_Dca000491</name>
</gene>
<evidence type="ECO:0000256" key="1">
    <source>
        <dbReference type="SAM" id="MobiDB-lite"/>
    </source>
</evidence>
<protein>
    <submittedName>
        <fullName evidence="2">Uncharacterized protein</fullName>
    </submittedName>
</protein>
<reference evidence="2 3" key="2">
    <citation type="journal article" date="2017" name="Nature">
        <title>The Apostasia genome and the evolution of orchids.</title>
        <authorList>
            <person name="Zhang G.Q."/>
            <person name="Liu K.W."/>
            <person name="Li Z."/>
            <person name="Lohaus R."/>
            <person name="Hsiao Y.Y."/>
            <person name="Niu S.C."/>
            <person name="Wang J.Y."/>
            <person name="Lin Y.C."/>
            <person name="Xu Q."/>
            <person name="Chen L.J."/>
            <person name="Yoshida K."/>
            <person name="Fujiwara S."/>
            <person name="Wang Z.W."/>
            <person name="Zhang Y.Q."/>
            <person name="Mitsuda N."/>
            <person name="Wang M."/>
            <person name="Liu G.H."/>
            <person name="Pecoraro L."/>
            <person name="Huang H.X."/>
            <person name="Xiao X.J."/>
            <person name="Lin M."/>
            <person name="Wu X.Y."/>
            <person name="Wu W.L."/>
            <person name="Chen Y.Y."/>
            <person name="Chang S.B."/>
            <person name="Sakamoto S."/>
            <person name="Ohme-Takagi M."/>
            <person name="Yagi M."/>
            <person name="Zeng S.J."/>
            <person name="Shen C.Y."/>
            <person name="Yeh C.M."/>
            <person name="Luo Y.B."/>
            <person name="Tsai W.C."/>
            <person name="Van de Peer Y."/>
            <person name="Liu Z.J."/>
        </authorList>
    </citation>
    <scope>NUCLEOTIDE SEQUENCE [LARGE SCALE GENOMIC DNA]</scope>
    <source>
        <tissue evidence="2">The whole plant</tissue>
    </source>
</reference>
<evidence type="ECO:0000313" key="3">
    <source>
        <dbReference type="Proteomes" id="UP000233837"/>
    </source>
</evidence>
<organism evidence="2 3">
    <name type="scientific">Dendrobium catenatum</name>
    <dbReference type="NCBI Taxonomy" id="906689"/>
    <lineage>
        <taxon>Eukaryota</taxon>
        <taxon>Viridiplantae</taxon>
        <taxon>Streptophyta</taxon>
        <taxon>Embryophyta</taxon>
        <taxon>Tracheophyta</taxon>
        <taxon>Spermatophyta</taxon>
        <taxon>Magnoliopsida</taxon>
        <taxon>Liliopsida</taxon>
        <taxon>Asparagales</taxon>
        <taxon>Orchidaceae</taxon>
        <taxon>Epidendroideae</taxon>
        <taxon>Malaxideae</taxon>
        <taxon>Dendrobiinae</taxon>
        <taxon>Dendrobium</taxon>
    </lineage>
</organism>
<accession>A0A2I0WU21</accession>
<proteinExistence type="predicted"/>
<sequence>MDSFLDGYVRYLLIDLDPNSPFCDVPHSSSPSMVEFVRHAYVYGGINLDINVLSKLVCPKVRRQRNVTLHPEGPREEVSRPLTKTVPCRYPNPPLSPHLRTREK</sequence>
<reference evidence="2 3" key="1">
    <citation type="journal article" date="2016" name="Sci. Rep.">
        <title>The Dendrobium catenatum Lindl. genome sequence provides insights into polysaccharide synthase, floral development and adaptive evolution.</title>
        <authorList>
            <person name="Zhang G.Q."/>
            <person name="Xu Q."/>
            <person name="Bian C."/>
            <person name="Tsai W.C."/>
            <person name="Yeh C.M."/>
            <person name="Liu K.W."/>
            <person name="Yoshida K."/>
            <person name="Zhang L.S."/>
            <person name="Chang S.B."/>
            <person name="Chen F."/>
            <person name="Shi Y."/>
            <person name="Su Y.Y."/>
            <person name="Zhang Y.Q."/>
            <person name="Chen L.J."/>
            <person name="Yin Y."/>
            <person name="Lin M."/>
            <person name="Huang H."/>
            <person name="Deng H."/>
            <person name="Wang Z.W."/>
            <person name="Zhu S.L."/>
            <person name="Zhao X."/>
            <person name="Deng C."/>
            <person name="Niu S.C."/>
            <person name="Huang J."/>
            <person name="Wang M."/>
            <person name="Liu G.H."/>
            <person name="Yang H.J."/>
            <person name="Xiao X.J."/>
            <person name="Hsiao Y.Y."/>
            <person name="Wu W.L."/>
            <person name="Chen Y.Y."/>
            <person name="Mitsuda N."/>
            <person name="Ohme-Takagi M."/>
            <person name="Luo Y.B."/>
            <person name="Van de Peer Y."/>
            <person name="Liu Z.J."/>
        </authorList>
    </citation>
    <scope>NUCLEOTIDE SEQUENCE [LARGE SCALE GENOMIC DNA]</scope>
    <source>
        <tissue evidence="2">The whole plant</tissue>
    </source>
</reference>
<name>A0A2I0WU21_9ASPA</name>